<dbReference type="Proteomes" id="UP000827872">
    <property type="component" value="Linkage Group LG08"/>
</dbReference>
<sequence length="1643" mass="183803">MECHLPHHLGGGNQKTLTKLGPVTLFETISEFQEHCTSRQSVFKKLQRFCFRQRVQLPGETFVSFASALWELALGCDFGSLQNELVLHQLIQKAKDWRIREALFSQIDYLTLARAVELGSQMEAAFKAVPNRMSPGIAQWERQITCNRNWIKKGYQAYGSLNQRKEKLISVPENKCRLSRTQNHTFQHYHKKRFSPSPGVMPPEPVENCTSEGAPDEDQTSLVPSTLELEIRGSGQETDEDYFETQSHQSESLSDIKTEPYESVSDSESIASDLTREPSLSSHCFSSEMEEPWLNFFEPKVLSRPLCTRSLEYMQKEAVELHTVLQGSHNKGELEMRTEVLRTEEANGKERMLTYNVPYIGLETTKEDSVLKTEATLVAETRYVGKQMSLQVSSKHLAEDGVARNNTGIAVKELASVRSNSESSLTFLETQCTPVHTETVSRLSLPNVYLETDRTWKRNCEAFGVSYKDYTPSSQCSRKSIVDTKQTTVPHLCGRNLKTTGLPGLKSKFHVPLQRPRNLEVKSWHSTPENISANANDCICPKHKLSWSCSRLHLAVSDYECVCENLRRFDDCSRKFLKMEKDTGIEGLLLNTHLDSNKNLLTHVANTYQVSSTNLRNEFKTCGFTTKGADVFPESKSVAPSQQSEHVSGQEITLECIPTNLNANVILRTNQYKLEGGRGIHEIPQELSSNFENHNGEFQGNYLGVQIMDNCDNSSDTHASTVSKRLDIERNCLESPNNETFVGVNELRRDWGSLDGVLTSCKRAFTAHQRKGVFQNMSRKSGAFKCPISGQEGLDDYFVCVERENCYSRDGKDVSGLELASRSHYIGHEGNSEQVSALKSVSVQSPGQKGIQIKNMGSEKYLAGLTTEIMQHENLASPLIPLKDDQELQKASKAQSSYGEDSLLACVIPGGRDGFLVNQESAKSTNEEGETTYLASPPLFDCAHSTGTTVENDSLQNNLSLESTTENQSDEGNADSFARDDKMEACQRNADSDFETAQDSLQFETRVHMVGDEVMATNVEQDLCVTMARRQVMNSISGLCTEVTDTGETLGNDMPGKRIFVKEDTKTCDVVMKTCDEKINHCGNFSRTELNRSFSLGDSRCISTNHEQKLNMDVHDASEKIDNQNIISKTSLDNISTGSTNSEEMDENMCNFQGSNSSFYKAVQKNSKARITEKSLKHSKFLGFSKMASFRKSKIVTTENQGSTQNKTEELGGEEEGEVDESMKPLPNSLSCSTFQSRDNCLAEYSDDDDLFYERSAGPFNRISLRKASSSGRTLLEDVSPNPTPEMARPKYCEGKVLTSVENKDSESTEYPELRKSSSENDFKRNKNTESKNFRTRLALAHRSLSSFFESKSLEKENAEQCPKILMKNEKEKAKLYQTSWKAFLKSKEADGLKRSAYSSLPTQQSPSTQRSPGSFSRRSSKEKLEFHSGQVCLSSEVSNGSSTEAGYSDSSGISDFMPVDARRRRKAVSRELSVNCPHSPDYNGKEEAMGNDKDASFEEIWLKSSVSPIDLQSSFSHFTPSCPQLSMYERKDMPCRPMSPKPQSPRTSSRKGFHYPGRLSSTSMISLGNISMNDSNLETPEKPKTLKPRSSFLVSMHSLDNDYQREDSGISSQSQISLNTVSSVSDIIRDEVSRHALVVVGT</sequence>
<dbReference type="EMBL" id="CM037621">
    <property type="protein sequence ID" value="KAH8002104.1"/>
    <property type="molecule type" value="Genomic_DNA"/>
</dbReference>
<name>A0ACB8FAA0_9SAUR</name>
<organism evidence="1 2">
    <name type="scientific">Sphaerodactylus townsendi</name>
    <dbReference type="NCBI Taxonomy" id="933632"/>
    <lineage>
        <taxon>Eukaryota</taxon>
        <taxon>Metazoa</taxon>
        <taxon>Chordata</taxon>
        <taxon>Craniata</taxon>
        <taxon>Vertebrata</taxon>
        <taxon>Euteleostomi</taxon>
        <taxon>Lepidosauria</taxon>
        <taxon>Squamata</taxon>
        <taxon>Bifurcata</taxon>
        <taxon>Gekkota</taxon>
        <taxon>Sphaerodactylidae</taxon>
        <taxon>Sphaerodactylus</taxon>
    </lineage>
</organism>
<gene>
    <name evidence="1" type="ORF">K3G42_020331</name>
</gene>
<evidence type="ECO:0000313" key="1">
    <source>
        <dbReference type="EMBL" id="KAH8002104.1"/>
    </source>
</evidence>
<proteinExistence type="predicted"/>
<keyword evidence="2" id="KW-1185">Reference proteome</keyword>
<accession>A0ACB8FAA0</accession>
<evidence type="ECO:0000313" key="2">
    <source>
        <dbReference type="Proteomes" id="UP000827872"/>
    </source>
</evidence>
<reference evidence="1" key="1">
    <citation type="submission" date="2021-08" db="EMBL/GenBank/DDBJ databases">
        <title>The first chromosome-level gecko genome reveals the dynamic sex chromosomes of Neotropical dwarf geckos (Sphaerodactylidae: Sphaerodactylus).</title>
        <authorList>
            <person name="Pinto B.J."/>
            <person name="Keating S.E."/>
            <person name="Gamble T."/>
        </authorList>
    </citation>
    <scope>NUCLEOTIDE SEQUENCE</scope>
    <source>
        <strain evidence="1">TG3544</strain>
    </source>
</reference>
<protein>
    <submittedName>
        <fullName evidence="1">Uncharacterized protein</fullName>
    </submittedName>
</protein>
<comment type="caution">
    <text evidence="1">The sequence shown here is derived from an EMBL/GenBank/DDBJ whole genome shotgun (WGS) entry which is preliminary data.</text>
</comment>